<protein>
    <submittedName>
        <fullName evidence="1">Uncharacterized protein</fullName>
    </submittedName>
</protein>
<sequence>MIRGTRPGLCCPGLTHWSSLDVLTAKSRLGTCRAAGHLYPLSPGRAWGLIARIVSVRDPDGNAVARRQHSQLAKTSVIPGIHSTLPMGKLRTSVLGQYKSNHQSRATDYEFLLVIYWQMAARVVSISGV</sequence>
<accession>A0A0C9Z8S7</accession>
<dbReference type="EMBL" id="KN833796">
    <property type="protein sequence ID" value="KIK18812.1"/>
    <property type="molecule type" value="Genomic_DNA"/>
</dbReference>
<reference evidence="1 2" key="1">
    <citation type="submission" date="2014-04" db="EMBL/GenBank/DDBJ databases">
        <authorList>
            <consortium name="DOE Joint Genome Institute"/>
            <person name="Kuo A."/>
            <person name="Kohler A."/>
            <person name="Costa M.D."/>
            <person name="Nagy L.G."/>
            <person name="Floudas D."/>
            <person name="Copeland A."/>
            <person name="Barry K.W."/>
            <person name="Cichocki N."/>
            <person name="Veneault-Fourrey C."/>
            <person name="LaButti K."/>
            <person name="Lindquist E.A."/>
            <person name="Lipzen A."/>
            <person name="Lundell T."/>
            <person name="Morin E."/>
            <person name="Murat C."/>
            <person name="Sun H."/>
            <person name="Tunlid A."/>
            <person name="Henrissat B."/>
            <person name="Grigoriev I.V."/>
            <person name="Hibbett D.S."/>
            <person name="Martin F."/>
            <person name="Nordberg H.P."/>
            <person name="Cantor M.N."/>
            <person name="Hua S.X."/>
        </authorList>
    </citation>
    <scope>NUCLEOTIDE SEQUENCE [LARGE SCALE GENOMIC DNA]</scope>
    <source>
        <strain evidence="1 2">441</strain>
    </source>
</reference>
<dbReference type="AlphaFoldDB" id="A0A0C9Z8S7"/>
<evidence type="ECO:0000313" key="2">
    <source>
        <dbReference type="Proteomes" id="UP000054018"/>
    </source>
</evidence>
<evidence type="ECO:0000313" key="1">
    <source>
        <dbReference type="EMBL" id="KIK18812.1"/>
    </source>
</evidence>
<name>A0A0C9Z8S7_9AGAM</name>
<gene>
    <name evidence="1" type="ORF">PISMIDRAFT_683830</name>
</gene>
<proteinExistence type="predicted"/>
<reference evidence="2" key="2">
    <citation type="submission" date="2015-01" db="EMBL/GenBank/DDBJ databases">
        <title>Evolutionary Origins and Diversification of the Mycorrhizal Mutualists.</title>
        <authorList>
            <consortium name="DOE Joint Genome Institute"/>
            <consortium name="Mycorrhizal Genomics Consortium"/>
            <person name="Kohler A."/>
            <person name="Kuo A."/>
            <person name="Nagy L.G."/>
            <person name="Floudas D."/>
            <person name="Copeland A."/>
            <person name="Barry K.W."/>
            <person name="Cichocki N."/>
            <person name="Veneault-Fourrey C."/>
            <person name="LaButti K."/>
            <person name="Lindquist E.A."/>
            <person name="Lipzen A."/>
            <person name="Lundell T."/>
            <person name="Morin E."/>
            <person name="Murat C."/>
            <person name="Riley R."/>
            <person name="Ohm R."/>
            <person name="Sun H."/>
            <person name="Tunlid A."/>
            <person name="Henrissat B."/>
            <person name="Grigoriev I.V."/>
            <person name="Hibbett D.S."/>
            <person name="Martin F."/>
        </authorList>
    </citation>
    <scope>NUCLEOTIDE SEQUENCE [LARGE SCALE GENOMIC DNA]</scope>
    <source>
        <strain evidence="2">441</strain>
    </source>
</reference>
<organism evidence="1 2">
    <name type="scientific">Pisolithus microcarpus 441</name>
    <dbReference type="NCBI Taxonomy" id="765257"/>
    <lineage>
        <taxon>Eukaryota</taxon>
        <taxon>Fungi</taxon>
        <taxon>Dikarya</taxon>
        <taxon>Basidiomycota</taxon>
        <taxon>Agaricomycotina</taxon>
        <taxon>Agaricomycetes</taxon>
        <taxon>Agaricomycetidae</taxon>
        <taxon>Boletales</taxon>
        <taxon>Sclerodermatineae</taxon>
        <taxon>Pisolithaceae</taxon>
        <taxon>Pisolithus</taxon>
    </lineage>
</organism>
<dbReference type="Proteomes" id="UP000054018">
    <property type="component" value="Unassembled WGS sequence"/>
</dbReference>
<dbReference type="HOGENOM" id="CLU_2038970_0_0_1"/>
<keyword evidence="2" id="KW-1185">Reference proteome</keyword>